<evidence type="ECO:0000259" key="5">
    <source>
        <dbReference type="PROSITE" id="PS01124"/>
    </source>
</evidence>
<dbReference type="Pfam" id="PF20240">
    <property type="entry name" value="DUF6597"/>
    <property type="match status" value="1"/>
</dbReference>
<evidence type="ECO:0000256" key="4">
    <source>
        <dbReference type="SAM" id="MobiDB-lite"/>
    </source>
</evidence>
<name>A0A5Q0C563_9HYPH</name>
<accession>A0A5Q0C563</accession>
<evidence type="ECO:0000313" key="6">
    <source>
        <dbReference type="EMBL" id="QFY60395.1"/>
    </source>
</evidence>
<dbReference type="GO" id="GO:0043565">
    <property type="term" value="F:sequence-specific DNA binding"/>
    <property type="evidence" value="ECO:0007669"/>
    <property type="project" value="InterPro"/>
</dbReference>
<dbReference type="KEGG" id="rgr:FZ934_08085"/>
<dbReference type="Pfam" id="PF12833">
    <property type="entry name" value="HTH_18"/>
    <property type="match status" value="1"/>
</dbReference>
<feature type="domain" description="HTH araC/xylS-type" evidence="5">
    <location>
        <begin position="174"/>
        <end position="256"/>
    </location>
</feature>
<dbReference type="Proteomes" id="UP000326881">
    <property type="component" value="Chromosome"/>
</dbReference>
<feature type="compositionally biased region" description="Polar residues" evidence="4">
    <location>
        <begin position="257"/>
        <end position="266"/>
    </location>
</feature>
<feature type="region of interest" description="Disordered" evidence="4">
    <location>
        <begin position="247"/>
        <end position="266"/>
    </location>
</feature>
<dbReference type="AlphaFoldDB" id="A0A5Q0C563"/>
<dbReference type="InterPro" id="IPR050204">
    <property type="entry name" value="AraC_XylS_family_regulators"/>
</dbReference>
<organism evidence="6 7">
    <name type="scientific">Rhizobium grahamii</name>
    <dbReference type="NCBI Taxonomy" id="1120045"/>
    <lineage>
        <taxon>Bacteria</taxon>
        <taxon>Pseudomonadati</taxon>
        <taxon>Pseudomonadota</taxon>
        <taxon>Alphaproteobacteria</taxon>
        <taxon>Hyphomicrobiales</taxon>
        <taxon>Rhizobiaceae</taxon>
        <taxon>Rhizobium/Agrobacterium group</taxon>
        <taxon>Rhizobium</taxon>
    </lineage>
</organism>
<dbReference type="InterPro" id="IPR009057">
    <property type="entry name" value="Homeodomain-like_sf"/>
</dbReference>
<keyword evidence="2" id="KW-0238">DNA-binding</keyword>
<reference evidence="6 7" key="1">
    <citation type="submission" date="2019-08" db="EMBL/GenBank/DDBJ databases">
        <title>Prosopis cineraria nodule microbiome.</title>
        <authorList>
            <person name="Ali R."/>
            <person name="Chaluvadi S.R."/>
            <person name="Wang X."/>
        </authorList>
    </citation>
    <scope>NUCLEOTIDE SEQUENCE [LARGE SCALE GENOMIC DNA]</scope>
    <source>
        <strain evidence="6 7">BG7</strain>
    </source>
</reference>
<dbReference type="RefSeq" id="WP_153270639.1">
    <property type="nucleotide sequence ID" value="NZ_CP043498.1"/>
</dbReference>
<keyword evidence="3" id="KW-0804">Transcription</keyword>
<gene>
    <name evidence="6" type="ORF">FZ934_08085</name>
</gene>
<dbReference type="InterPro" id="IPR018060">
    <property type="entry name" value="HTH_AraC"/>
</dbReference>
<keyword evidence="1" id="KW-0805">Transcription regulation</keyword>
<evidence type="ECO:0000256" key="3">
    <source>
        <dbReference type="ARBA" id="ARBA00023163"/>
    </source>
</evidence>
<evidence type="ECO:0000256" key="1">
    <source>
        <dbReference type="ARBA" id="ARBA00023015"/>
    </source>
</evidence>
<dbReference type="PANTHER" id="PTHR46796:SF15">
    <property type="entry name" value="BLL1074 PROTEIN"/>
    <property type="match status" value="1"/>
</dbReference>
<dbReference type="GO" id="GO:0003700">
    <property type="term" value="F:DNA-binding transcription factor activity"/>
    <property type="evidence" value="ECO:0007669"/>
    <property type="project" value="InterPro"/>
</dbReference>
<dbReference type="SUPFAM" id="SSF46689">
    <property type="entry name" value="Homeodomain-like"/>
    <property type="match status" value="1"/>
</dbReference>
<dbReference type="EMBL" id="CP043498">
    <property type="protein sequence ID" value="QFY60395.1"/>
    <property type="molecule type" value="Genomic_DNA"/>
</dbReference>
<protein>
    <submittedName>
        <fullName evidence="6">AraC family transcriptional regulator</fullName>
    </submittedName>
</protein>
<evidence type="ECO:0000313" key="7">
    <source>
        <dbReference type="Proteomes" id="UP000326881"/>
    </source>
</evidence>
<dbReference type="PROSITE" id="PS01124">
    <property type="entry name" value="HTH_ARAC_FAMILY_2"/>
    <property type="match status" value="1"/>
</dbReference>
<dbReference type="Gene3D" id="1.10.10.60">
    <property type="entry name" value="Homeodomain-like"/>
    <property type="match status" value="1"/>
</dbReference>
<keyword evidence="7" id="KW-1185">Reference proteome</keyword>
<sequence>MASQERQAPATLVTRAGSYREQPAERQLAGHFHCLWSHNIASSGRVAIVPDGYCDLVWIAGRVMVAGPDRTSAFPDMPMGAEVVGARFAPGSAAGWLGVALSEIVGQSVPLEDFWGTRARTLGQQLSDCGDNQERLRLLQLVLEKEAGEHSPPPDDIRHAFGIATAHSTDDLTDRLLADIGIGERQLRRRCRHYFGYGAKTLSRIRRFQRLLSLLRSSPSASLAEIAFTVGYSDQAHMNRDVRELSSMTPLELQRQAAPSTATQAS</sequence>
<evidence type="ECO:0000256" key="2">
    <source>
        <dbReference type="ARBA" id="ARBA00023125"/>
    </source>
</evidence>
<dbReference type="PANTHER" id="PTHR46796">
    <property type="entry name" value="HTH-TYPE TRANSCRIPTIONAL ACTIVATOR RHAS-RELATED"/>
    <property type="match status" value="1"/>
</dbReference>
<proteinExistence type="predicted"/>
<dbReference type="InterPro" id="IPR046532">
    <property type="entry name" value="DUF6597"/>
</dbReference>
<dbReference type="OrthoDB" id="9815799at2"/>
<dbReference type="SMART" id="SM00342">
    <property type="entry name" value="HTH_ARAC"/>
    <property type="match status" value="1"/>
</dbReference>